<protein>
    <submittedName>
        <fullName evidence="4">Carboxylic acid reductase</fullName>
        <ecNumber evidence="4">1.2.1.-</ecNumber>
        <ecNumber evidence="4">1.2.1.30</ecNumber>
    </submittedName>
</protein>
<dbReference type="SUPFAM" id="SSF56801">
    <property type="entry name" value="Acetyl-CoA synthetase-like"/>
    <property type="match status" value="1"/>
</dbReference>
<organism evidence="4 5">
    <name type="scientific">Planktotalea frisia</name>
    <dbReference type="NCBI Taxonomy" id="696762"/>
    <lineage>
        <taxon>Bacteria</taxon>
        <taxon>Pseudomonadati</taxon>
        <taxon>Pseudomonadota</taxon>
        <taxon>Alphaproteobacteria</taxon>
        <taxon>Rhodobacterales</taxon>
        <taxon>Paracoccaceae</taxon>
        <taxon>Planktotalea</taxon>
    </lineage>
</organism>
<dbReference type="PANTHER" id="PTHR43201">
    <property type="entry name" value="ACYL-COA SYNTHETASE"/>
    <property type="match status" value="1"/>
</dbReference>
<evidence type="ECO:0000259" key="3">
    <source>
        <dbReference type="Pfam" id="PF00501"/>
    </source>
</evidence>
<dbReference type="InterPro" id="IPR020845">
    <property type="entry name" value="AMP-binding_CS"/>
</dbReference>
<dbReference type="GO" id="GO:0031956">
    <property type="term" value="F:medium-chain fatty acid-CoA ligase activity"/>
    <property type="evidence" value="ECO:0007669"/>
    <property type="project" value="TreeGrafter"/>
</dbReference>
<dbReference type="InterPro" id="IPR042099">
    <property type="entry name" value="ANL_N_sf"/>
</dbReference>
<keyword evidence="2" id="KW-0436">Ligase</keyword>
<comment type="similarity">
    <text evidence="1">Belongs to the ATP-dependent AMP-binding enzyme family.</text>
</comment>
<dbReference type="GO" id="GO:0006631">
    <property type="term" value="P:fatty acid metabolic process"/>
    <property type="evidence" value="ECO:0007669"/>
    <property type="project" value="TreeGrafter"/>
</dbReference>
<dbReference type="PROSITE" id="PS00455">
    <property type="entry name" value="AMP_BINDING"/>
    <property type="match status" value="1"/>
</dbReference>
<evidence type="ECO:0000313" key="4">
    <source>
        <dbReference type="EMBL" id="OJI94735.1"/>
    </source>
</evidence>
<comment type="caution">
    <text evidence="4">The sequence shown here is derived from an EMBL/GenBank/DDBJ whole genome shotgun (WGS) entry which is preliminary data.</text>
</comment>
<dbReference type="InterPro" id="IPR000873">
    <property type="entry name" value="AMP-dep_synth/lig_dom"/>
</dbReference>
<proteinExistence type="inferred from homology"/>
<dbReference type="STRING" id="696762.PFRI_10350"/>
<reference evidence="4 5" key="1">
    <citation type="submission" date="2016-10" db="EMBL/GenBank/DDBJ databases">
        <title>Genome sequence of Planktotalea frisia SH6-1.</title>
        <authorList>
            <person name="Poehlein A."/>
            <person name="Bakenhus I."/>
            <person name="Voget S."/>
            <person name="Brinkhoff T."/>
            <person name="Simon M."/>
        </authorList>
    </citation>
    <scope>NUCLEOTIDE SEQUENCE [LARGE SCALE GENOMIC DNA]</scope>
    <source>
        <strain evidence="4 5">SH6-1</strain>
    </source>
</reference>
<dbReference type="Gene3D" id="3.40.50.12780">
    <property type="entry name" value="N-terminal domain of ligase-like"/>
    <property type="match status" value="1"/>
</dbReference>
<accession>A0A1L9NZL4</accession>
<dbReference type="GO" id="GO:0047683">
    <property type="term" value="F:aryl-aldehyde dehydrogenase (NADP+) activity"/>
    <property type="evidence" value="ECO:0007669"/>
    <property type="project" value="UniProtKB-EC"/>
</dbReference>
<dbReference type="Pfam" id="PF00501">
    <property type="entry name" value="AMP-binding"/>
    <property type="match status" value="1"/>
</dbReference>
<evidence type="ECO:0000256" key="1">
    <source>
        <dbReference type="ARBA" id="ARBA00006432"/>
    </source>
</evidence>
<keyword evidence="4" id="KW-0560">Oxidoreductase</keyword>
<evidence type="ECO:0000256" key="2">
    <source>
        <dbReference type="ARBA" id="ARBA00022598"/>
    </source>
</evidence>
<sequence>MDSKYRAHDVTREDRVDGSILLRANGALGLIADRTTDWLEHWADQSPDAVFLAERSGEGWRELTFAMVREQARALAVGLLELGLGPDQAILIVSGNSVNHGLLALAAQYIGAPIVPLAEQYALIPAARVQIDFVAGLIKPAAVYAEDGDVLADVLNRDVFENVHKLVGQGGGTDVHRLEALAKVAGDISDAHDKVGPDTIAKILMTSGSTSSPKGVPTTHKMMCVNQAQISYGLPFLNTRPPVIVDWLPWNHVFGGSHNFNMMLAHGGSLYIDGGKPAPHLVGKTLENLKLKTGTMAFNVPLGFAMIRDALKADAGLRHDFFAELDMLFYAGASLAQDVWSDLENMAQEVRGDIPLFTSSWGLTETAPAALLQHQPTDRSGVVGVPLPEIDIKLIPDGDMRCEVRIKGPSVFTGYLNAPEQSAQAFDEEGFYKTGDAMVFVDPADSNLGLRFDGRISEEFKLMSGTWVRAANLRLEVLSTLGALVTDVIITGADRSDIGLFIIPSAAMREASDCIDHDGGLRCASLEATVREKLAGIGGSSSTRIARALFLTEPLSMSDGEITAKGSINFKKLLTRRAALLERLYDDADPATLTIRKSAS</sequence>
<dbReference type="Proteomes" id="UP000184514">
    <property type="component" value="Unassembled WGS sequence"/>
</dbReference>
<dbReference type="AlphaFoldDB" id="A0A1L9NZL4"/>
<evidence type="ECO:0000313" key="5">
    <source>
        <dbReference type="Proteomes" id="UP000184514"/>
    </source>
</evidence>
<feature type="domain" description="AMP-dependent synthetase/ligase" evidence="3">
    <location>
        <begin position="39"/>
        <end position="416"/>
    </location>
</feature>
<gene>
    <name evidence="4" type="primary">car</name>
    <name evidence="4" type="ORF">PFRI_10350</name>
</gene>
<dbReference type="OrthoDB" id="9803968at2"/>
<name>A0A1L9NZL4_9RHOB</name>
<dbReference type="EC" id="1.2.1.30" evidence="4"/>
<dbReference type="PANTHER" id="PTHR43201:SF5">
    <property type="entry name" value="MEDIUM-CHAIN ACYL-COA LIGASE ACSF2, MITOCHONDRIAL"/>
    <property type="match status" value="1"/>
</dbReference>
<dbReference type="EMBL" id="MLCB01000090">
    <property type="protein sequence ID" value="OJI94735.1"/>
    <property type="molecule type" value="Genomic_DNA"/>
</dbReference>
<dbReference type="EC" id="1.2.1.-" evidence="4"/>
<keyword evidence="5" id="KW-1185">Reference proteome</keyword>
<dbReference type="RefSeq" id="WP_072629673.1">
    <property type="nucleotide sequence ID" value="NZ_MLCB01000090.1"/>
</dbReference>